<keyword evidence="1" id="KW-0812">Transmembrane</keyword>
<protein>
    <submittedName>
        <fullName evidence="2">Protein of uncharacterized function (DUF2474)</fullName>
    </submittedName>
</protein>
<evidence type="ECO:0000256" key="1">
    <source>
        <dbReference type="SAM" id="Phobius"/>
    </source>
</evidence>
<reference evidence="2 3" key="1">
    <citation type="submission" date="2018-06" db="EMBL/GenBank/DDBJ databases">
        <authorList>
            <consortium name="Pathogen Informatics"/>
            <person name="Doyle S."/>
        </authorList>
    </citation>
    <scope>NUCLEOTIDE SEQUENCE [LARGE SCALE GENOMIC DNA]</scope>
    <source>
        <strain evidence="2 3">NCTC9177</strain>
    </source>
</reference>
<sequence length="41" mass="4564">MHTTWPKRLLWLIALWGGSVLTLAAISLLFRLLMTAAGLKV</sequence>
<gene>
    <name evidence="2" type="ORF">NCTC9177_04966</name>
</gene>
<dbReference type="AlphaFoldDB" id="A0A7H4ML64"/>
<proteinExistence type="predicted"/>
<feature type="transmembrane region" description="Helical" evidence="1">
    <location>
        <begin position="9"/>
        <end position="34"/>
    </location>
</feature>
<dbReference type="InterPro" id="IPR018895">
    <property type="entry name" value="DUF2474"/>
</dbReference>
<name>A0A7H4ML64_KLEVA</name>
<evidence type="ECO:0000313" key="2">
    <source>
        <dbReference type="EMBL" id="STS91064.1"/>
    </source>
</evidence>
<keyword evidence="1" id="KW-1133">Transmembrane helix</keyword>
<dbReference type="Pfam" id="PF10617">
    <property type="entry name" value="DUF2474"/>
    <property type="match status" value="1"/>
</dbReference>
<dbReference type="Proteomes" id="UP000254545">
    <property type="component" value="Unassembled WGS sequence"/>
</dbReference>
<dbReference type="RefSeq" id="WP_064735330.1">
    <property type="nucleotide sequence ID" value="NZ_CP065162.1"/>
</dbReference>
<evidence type="ECO:0000313" key="3">
    <source>
        <dbReference type="Proteomes" id="UP000254545"/>
    </source>
</evidence>
<comment type="caution">
    <text evidence="2">The sequence shown here is derived from an EMBL/GenBank/DDBJ whole genome shotgun (WGS) entry which is preliminary data.</text>
</comment>
<accession>A0A7H4ML64</accession>
<dbReference type="EMBL" id="UGKR01000003">
    <property type="protein sequence ID" value="STS91064.1"/>
    <property type="molecule type" value="Genomic_DNA"/>
</dbReference>
<keyword evidence="1" id="KW-0472">Membrane</keyword>
<organism evidence="2 3">
    <name type="scientific">Klebsiella variicola</name>
    <dbReference type="NCBI Taxonomy" id="244366"/>
    <lineage>
        <taxon>Bacteria</taxon>
        <taxon>Pseudomonadati</taxon>
        <taxon>Pseudomonadota</taxon>
        <taxon>Gammaproteobacteria</taxon>
        <taxon>Enterobacterales</taxon>
        <taxon>Enterobacteriaceae</taxon>
        <taxon>Klebsiella/Raoultella group</taxon>
        <taxon>Klebsiella</taxon>
        <taxon>Klebsiella pneumoniae complex</taxon>
    </lineage>
</organism>